<proteinExistence type="predicted"/>
<protein>
    <submittedName>
        <fullName evidence="1">Uncharacterized protein</fullName>
    </submittedName>
</protein>
<dbReference type="EMBL" id="ML978200">
    <property type="protein sequence ID" value="KAF2029538.1"/>
    <property type="molecule type" value="Genomic_DNA"/>
</dbReference>
<dbReference type="OrthoDB" id="3775470at2759"/>
<evidence type="ECO:0000313" key="2">
    <source>
        <dbReference type="Proteomes" id="UP000799777"/>
    </source>
</evidence>
<organism evidence="1 2">
    <name type="scientific">Setomelanomma holmii</name>
    <dbReference type="NCBI Taxonomy" id="210430"/>
    <lineage>
        <taxon>Eukaryota</taxon>
        <taxon>Fungi</taxon>
        <taxon>Dikarya</taxon>
        <taxon>Ascomycota</taxon>
        <taxon>Pezizomycotina</taxon>
        <taxon>Dothideomycetes</taxon>
        <taxon>Pleosporomycetidae</taxon>
        <taxon>Pleosporales</taxon>
        <taxon>Pleosporineae</taxon>
        <taxon>Phaeosphaeriaceae</taxon>
        <taxon>Setomelanomma</taxon>
    </lineage>
</organism>
<dbReference type="AlphaFoldDB" id="A0A9P4LL78"/>
<evidence type="ECO:0000313" key="1">
    <source>
        <dbReference type="EMBL" id="KAF2029538.1"/>
    </source>
</evidence>
<sequence>MSAMFNIRDFHNEVLDNISGQDDIMNAKIMIPQGHLVTLFQIAVYLAEDLIADHDCDSSKGINFGNLAGEPLVNNAFYSRIANQLAPVTTSSPLQLKEDVIQIIDDLMVKYCSEKWNVQLEKIDDRFEVSHGGEIVLVDAYKVMENWTVVVDNLVALFACARNERGQCILKEYLSSFAQR</sequence>
<accession>A0A9P4LL78</accession>
<dbReference type="Proteomes" id="UP000799777">
    <property type="component" value="Unassembled WGS sequence"/>
</dbReference>
<gene>
    <name evidence="1" type="ORF">EK21DRAFT_112911</name>
</gene>
<name>A0A9P4LL78_9PLEO</name>
<comment type="caution">
    <text evidence="1">The sequence shown here is derived from an EMBL/GenBank/DDBJ whole genome shotgun (WGS) entry which is preliminary data.</text>
</comment>
<keyword evidence="2" id="KW-1185">Reference proteome</keyword>
<reference evidence="1" key="1">
    <citation type="journal article" date="2020" name="Stud. Mycol.">
        <title>101 Dothideomycetes genomes: a test case for predicting lifestyles and emergence of pathogens.</title>
        <authorList>
            <person name="Haridas S."/>
            <person name="Albert R."/>
            <person name="Binder M."/>
            <person name="Bloem J."/>
            <person name="Labutti K."/>
            <person name="Salamov A."/>
            <person name="Andreopoulos B."/>
            <person name="Baker S."/>
            <person name="Barry K."/>
            <person name="Bills G."/>
            <person name="Bluhm B."/>
            <person name="Cannon C."/>
            <person name="Castanera R."/>
            <person name="Culley D."/>
            <person name="Daum C."/>
            <person name="Ezra D."/>
            <person name="Gonzalez J."/>
            <person name="Henrissat B."/>
            <person name="Kuo A."/>
            <person name="Liang C."/>
            <person name="Lipzen A."/>
            <person name="Lutzoni F."/>
            <person name="Magnuson J."/>
            <person name="Mondo S."/>
            <person name="Nolan M."/>
            <person name="Ohm R."/>
            <person name="Pangilinan J."/>
            <person name="Park H.-J."/>
            <person name="Ramirez L."/>
            <person name="Alfaro M."/>
            <person name="Sun H."/>
            <person name="Tritt A."/>
            <person name="Yoshinaga Y."/>
            <person name="Zwiers L.-H."/>
            <person name="Turgeon B."/>
            <person name="Goodwin S."/>
            <person name="Spatafora J."/>
            <person name="Crous P."/>
            <person name="Grigoriev I."/>
        </authorList>
    </citation>
    <scope>NUCLEOTIDE SEQUENCE</scope>
    <source>
        <strain evidence="1">CBS 110217</strain>
    </source>
</reference>